<keyword evidence="4 6" id="KW-1133">Transmembrane helix</keyword>
<comment type="subcellular location">
    <subcellularLocation>
        <location evidence="1">Cell membrane</location>
        <topology evidence="1">Multi-pass membrane protein</topology>
    </subcellularLocation>
</comment>
<evidence type="ECO:0000313" key="8">
    <source>
        <dbReference type="Proteomes" id="UP001152798"/>
    </source>
</evidence>
<feature type="transmembrane region" description="Helical" evidence="6">
    <location>
        <begin position="109"/>
        <end position="129"/>
    </location>
</feature>
<evidence type="ECO:0000256" key="6">
    <source>
        <dbReference type="SAM" id="Phobius"/>
    </source>
</evidence>
<feature type="transmembrane region" description="Helical" evidence="6">
    <location>
        <begin position="12"/>
        <end position="30"/>
    </location>
</feature>
<dbReference type="AlphaFoldDB" id="A0A9P0MR78"/>
<feature type="transmembrane region" description="Helical" evidence="6">
    <location>
        <begin position="37"/>
        <end position="59"/>
    </location>
</feature>
<dbReference type="EMBL" id="OV725080">
    <property type="protein sequence ID" value="CAH1399717.1"/>
    <property type="molecule type" value="Genomic_DNA"/>
</dbReference>
<evidence type="ECO:0008006" key="9">
    <source>
        <dbReference type="Google" id="ProtNLM"/>
    </source>
</evidence>
<gene>
    <name evidence="7" type="ORF">NEZAVI_LOCUS9111</name>
</gene>
<reference evidence="7" key="1">
    <citation type="submission" date="2022-01" db="EMBL/GenBank/DDBJ databases">
        <authorList>
            <person name="King R."/>
        </authorList>
    </citation>
    <scope>NUCLEOTIDE SEQUENCE</scope>
</reference>
<evidence type="ECO:0000256" key="3">
    <source>
        <dbReference type="ARBA" id="ARBA00022692"/>
    </source>
</evidence>
<proteinExistence type="predicted"/>
<feature type="transmembrane region" description="Helical" evidence="6">
    <location>
        <begin position="219"/>
        <end position="237"/>
    </location>
</feature>
<protein>
    <recommendedName>
        <fullName evidence="9">Gustatory receptor</fullName>
    </recommendedName>
</protein>
<dbReference type="GO" id="GO:0005886">
    <property type="term" value="C:plasma membrane"/>
    <property type="evidence" value="ECO:0007669"/>
    <property type="project" value="UniProtKB-SubCell"/>
</dbReference>
<keyword evidence="2" id="KW-1003">Cell membrane</keyword>
<keyword evidence="5 6" id="KW-0472">Membrane</keyword>
<evidence type="ECO:0000256" key="5">
    <source>
        <dbReference type="ARBA" id="ARBA00023136"/>
    </source>
</evidence>
<dbReference type="Proteomes" id="UP001152798">
    <property type="component" value="Chromosome 4"/>
</dbReference>
<keyword evidence="8" id="KW-1185">Reference proteome</keyword>
<evidence type="ECO:0000313" key="7">
    <source>
        <dbReference type="EMBL" id="CAH1399717.1"/>
    </source>
</evidence>
<evidence type="ECO:0000256" key="4">
    <source>
        <dbReference type="ARBA" id="ARBA00022989"/>
    </source>
</evidence>
<evidence type="ECO:0000256" key="1">
    <source>
        <dbReference type="ARBA" id="ARBA00004651"/>
    </source>
</evidence>
<sequence>MYSAKRQKFTKYFSLSIVPLAALFVIYETVTLPKISILIYLPHIPIVITQKLMIVHWWLTLHDLTQYSEQLLISIFKVKDRHGIAYRRRIWLQISNLSTEIGNATGLSALSYLTTNFVGFLLSMYGILINLNSPGSTNVPILGLILPAIGCAVTIFLKADAAYRATERVGSRFTNKLLQIDQSSLHRSSLNEINLMFNCISAKSPVIEYLGFMKISRSTFLHFVSYSVTYLIVLLQMKTQPKQLKNDRLPDIAGNKTGFEALTLS</sequence>
<dbReference type="InterPro" id="IPR013604">
    <property type="entry name" value="7TM_chemorcpt"/>
</dbReference>
<dbReference type="Pfam" id="PF08395">
    <property type="entry name" value="7tm_7"/>
    <property type="match status" value="1"/>
</dbReference>
<organism evidence="7 8">
    <name type="scientific">Nezara viridula</name>
    <name type="common">Southern green stink bug</name>
    <name type="synonym">Cimex viridulus</name>
    <dbReference type="NCBI Taxonomy" id="85310"/>
    <lineage>
        <taxon>Eukaryota</taxon>
        <taxon>Metazoa</taxon>
        <taxon>Ecdysozoa</taxon>
        <taxon>Arthropoda</taxon>
        <taxon>Hexapoda</taxon>
        <taxon>Insecta</taxon>
        <taxon>Pterygota</taxon>
        <taxon>Neoptera</taxon>
        <taxon>Paraneoptera</taxon>
        <taxon>Hemiptera</taxon>
        <taxon>Heteroptera</taxon>
        <taxon>Panheteroptera</taxon>
        <taxon>Pentatomomorpha</taxon>
        <taxon>Pentatomoidea</taxon>
        <taxon>Pentatomidae</taxon>
        <taxon>Pentatominae</taxon>
        <taxon>Nezara</taxon>
    </lineage>
</organism>
<dbReference type="GO" id="GO:0050909">
    <property type="term" value="P:sensory perception of taste"/>
    <property type="evidence" value="ECO:0007669"/>
    <property type="project" value="InterPro"/>
</dbReference>
<accession>A0A9P0MR78</accession>
<name>A0A9P0MR78_NEZVI</name>
<evidence type="ECO:0000256" key="2">
    <source>
        <dbReference type="ARBA" id="ARBA00022475"/>
    </source>
</evidence>
<dbReference type="OrthoDB" id="6625921at2759"/>
<keyword evidence="3 6" id="KW-0812">Transmembrane</keyword>
<feature type="transmembrane region" description="Helical" evidence="6">
    <location>
        <begin position="141"/>
        <end position="159"/>
    </location>
</feature>